<dbReference type="EMBL" id="BAAAUV010000013">
    <property type="protein sequence ID" value="GAA3223828.1"/>
    <property type="molecule type" value="Genomic_DNA"/>
</dbReference>
<dbReference type="PROSITE" id="PS50977">
    <property type="entry name" value="HTH_TETR_2"/>
    <property type="match status" value="1"/>
</dbReference>
<keyword evidence="2 4" id="KW-0238">DNA-binding</keyword>
<gene>
    <name evidence="6" type="ORF">GCM10010468_50570</name>
</gene>
<organism evidence="6 7">
    <name type="scientific">Actinocorallia longicatena</name>
    <dbReference type="NCBI Taxonomy" id="111803"/>
    <lineage>
        <taxon>Bacteria</taxon>
        <taxon>Bacillati</taxon>
        <taxon>Actinomycetota</taxon>
        <taxon>Actinomycetes</taxon>
        <taxon>Streptosporangiales</taxon>
        <taxon>Thermomonosporaceae</taxon>
        <taxon>Actinocorallia</taxon>
    </lineage>
</organism>
<keyword evidence="7" id="KW-1185">Reference proteome</keyword>
<keyword evidence="3" id="KW-0804">Transcription</keyword>
<dbReference type="PANTHER" id="PTHR30055">
    <property type="entry name" value="HTH-TYPE TRANSCRIPTIONAL REGULATOR RUTR"/>
    <property type="match status" value="1"/>
</dbReference>
<dbReference type="RefSeq" id="WP_344832730.1">
    <property type="nucleotide sequence ID" value="NZ_BAAAUV010000013.1"/>
</dbReference>
<dbReference type="PANTHER" id="PTHR30055:SF234">
    <property type="entry name" value="HTH-TYPE TRANSCRIPTIONAL REGULATOR BETI"/>
    <property type="match status" value="1"/>
</dbReference>
<dbReference type="Gene3D" id="1.10.357.10">
    <property type="entry name" value="Tetracycline Repressor, domain 2"/>
    <property type="match status" value="1"/>
</dbReference>
<dbReference type="InterPro" id="IPR050109">
    <property type="entry name" value="HTH-type_TetR-like_transc_reg"/>
</dbReference>
<comment type="caution">
    <text evidence="6">The sequence shown here is derived from an EMBL/GenBank/DDBJ whole genome shotgun (WGS) entry which is preliminary data.</text>
</comment>
<evidence type="ECO:0000256" key="1">
    <source>
        <dbReference type="ARBA" id="ARBA00023015"/>
    </source>
</evidence>
<dbReference type="Pfam" id="PF00440">
    <property type="entry name" value="TetR_N"/>
    <property type="match status" value="1"/>
</dbReference>
<protein>
    <recommendedName>
        <fullName evidence="5">HTH tetR-type domain-containing protein</fullName>
    </recommendedName>
</protein>
<evidence type="ECO:0000256" key="3">
    <source>
        <dbReference type="ARBA" id="ARBA00023163"/>
    </source>
</evidence>
<sequence length="188" mass="20590">MSERERLVRAFAGVATENGFDRTSAGLVAEAADLPEDAFHRHFPTMEDCFMAYYAECVAELRELLERAYHAQNDWRDGLEAALRAAIEALASDPERARLLVVEINSVGPRAARARAVAVAGFRQFFAERPELPPLPDVVRKAFSGGIYTTIYNHVAAGRAAELRQALPALSYFVLLPFSGSGSGSMTK</sequence>
<dbReference type="Proteomes" id="UP001501237">
    <property type="component" value="Unassembled WGS sequence"/>
</dbReference>
<feature type="DNA-binding region" description="H-T-H motif" evidence="4">
    <location>
        <begin position="24"/>
        <end position="43"/>
    </location>
</feature>
<name>A0ABP6QEA6_9ACTN</name>
<evidence type="ECO:0000259" key="5">
    <source>
        <dbReference type="PROSITE" id="PS50977"/>
    </source>
</evidence>
<dbReference type="InterPro" id="IPR009057">
    <property type="entry name" value="Homeodomain-like_sf"/>
</dbReference>
<keyword evidence="1" id="KW-0805">Transcription regulation</keyword>
<evidence type="ECO:0000313" key="6">
    <source>
        <dbReference type="EMBL" id="GAA3223828.1"/>
    </source>
</evidence>
<evidence type="ECO:0000256" key="4">
    <source>
        <dbReference type="PROSITE-ProRule" id="PRU00335"/>
    </source>
</evidence>
<dbReference type="SUPFAM" id="SSF46689">
    <property type="entry name" value="Homeodomain-like"/>
    <property type="match status" value="1"/>
</dbReference>
<dbReference type="InterPro" id="IPR001647">
    <property type="entry name" value="HTH_TetR"/>
</dbReference>
<accession>A0ABP6QEA6</accession>
<reference evidence="7" key="1">
    <citation type="journal article" date="2019" name="Int. J. Syst. Evol. Microbiol.">
        <title>The Global Catalogue of Microorganisms (GCM) 10K type strain sequencing project: providing services to taxonomists for standard genome sequencing and annotation.</title>
        <authorList>
            <consortium name="The Broad Institute Genomics Platform"/>
            <consortium name="The Broad Institute Genome Sequencing Center for Infectious Disease"/>
            <person name="Wu L."/>
            <person name="Ma J."/>
        </authorList>
    </citation>
    <scope>NUCLEOTIDE SEQUENCE [LARGE SCALE GENOMIC DNA]</scope>
    <source>
        <strain evidence="7">JCM 9377</strain>
    </source>
</reference>
<evidence type="ECO:0000256" key="2">
    <source>
        <dbReference type="ARBA" id="ARBA00023125"/>
    </source>
</evidence>
<proteinExistence type="predicted"/>
<feature type="domain" description="HTH tetR-type" evidence="5">
    <location>
        <begin position="1"/>
        <end position="61"/>
    </location>
</feature>
<evidence type="ECO:0000313" key="7">
    <source>
        <dbReference type="Proteomes" id="UP001501237"/>
    </source>
</evidence>